<dbReference type="AlphaFoldDB" id="A0A6B9ZMJ0"/>
<organism evidence="1 2">
    <name type="scientific">Chitinophaga agri</name>
    <dbReference type="NCBI Taxonomy" id="2703787"/>
    <lineage>
        <taxon>Bacteria</taxon>
        <taxon>Pseudomonadati</taxon>
        <taxon>Bacteroidota</taxon>
        <taxon>Chitinophagia</taxon>
        <taxon>Chitinophagales</taxon>
        <taxon>Chitinophagaceae</taxon>
        <taxon>Chitinophaga</taxon>
    </lineage>
</organism>
<proteinExistence type="predicted"/>
<reference evidence="1 2" key="1">
    <citation type="submission" date="2020-01" db="EMBL/GenBank/DDBJ databases">
        <title>Complete genome sequence of Chitinophaga sp. H33E-04 isolated from quinoa roots.</title>
        <authorList>
            <person name="Weon H.-Y."/>
            <person name="Lee S.A."/>
        </authorList>
    </citation>
    <scope>NUCLEOTIDE SEQUENCE [LARGE SCALE GENOMIC DNA]</scope>
    <source>
        <strain evidence="1 2">H33E-04</strain>
    </source>
</reference>
<dbReference type="Proteomes" id="UP000476411">
    <property type="component" value="Chromosome"/>
</dbReference>
<accession>A0A6B9ZMJ0</accession>
<protein>
    <submittedName>
        <fullName evidence="1">YkgJ family cysteine cluster protein</fullName>
    </submittedName>
</protein>
<evidence type="ECO:0000313" key="2">
    <source>
        <dbReference type="Proteomes" id="UP000476411"/>
    </source>
</evidence>
<sequence>MKIITTLTEIAAIGQEKEAENQAFRTFLQSKDADEIDALVQELDAIVTPQIDCTACGNCCRSLMINVTAEELTRLATHLDRTEADVKGAYIETGSNDSMMIMNTIPCHFLKNNCCTIYEQRFSECREFPGLHMPKFNRRLFATLSHYGRCPIIYNVVEEMKSRLAFNQ</sequence>
<dbReference type="RefSeq" id="WP_162335174.1">
    <property type="nucleotide sequence ID" value="NZ_CP048113.1"/>
</dbReference>
<gene>
    <name evidence="1" type="ORF">GWR21_28895</name>
</gene>
<evidence type="ECO:0000313" key="1">
    <source>
        <dbReference type="EMBL" id="QHS63458.1"/>
    </source>
</evidence>
<dbReference type="InterPro" id="IPR005358">
    <property type="entry name" value="Puta_zinc/iron-chelating_dom"/>
</dbReference>
<name>A0A6B9ZMJ0_9BACT</name>
<keyword evidence="2" id="KW-1185">Reference proteome</keyword>
<dbReference type="Pfam" id="PF03692">
    <property type="entry name" value="CxxCxxCC"/>
    <property type="match status" value="1"/>
</dbReference>
<dbReference type="EMBL" id="CP048113">
    <property type="protein sequence ID" value="QHS63458.1"/>
    <property type="molecule type" value="Genomic_DNA"/>
</dbReference>
<dbReference type="KEGG" id="chih:GWR21_28895"/>